<sequence>MLARLSLAVLIAAGAALGTPVAPARANDTAAGALIGGATGALIGGAVSGTAGGAVAGAVVGGTAGAIIGNQSDKKKKKGSYYFWSGGKCFYRYPNGQVVKVSKSYC</sequence>
<keyword evidence="1" id="KW-0812">Transmembrane</keyword>
<name>A0ABT0DNC9_9HYPH</name>
<gene>
    <name evidence="4" type="ORF">MWN33_12160</name>
</gene>
<evidence type="ECO:0000256" key="2">
    <source>
        <dbReference type="SAM" id="SignalP"/>
    </source>
</evidence>
<evidence type="ECO:0000313" key="4">
    <source>
        <dbReference type="EMBL" id="MCK0208783.1"/>
    </source>
</evidence>
<feature type="signal peptide" evidence="2">
    <location>
        <begin position="1"/>
        <end position="26"/>
    </location>
</feature>
<keyword evidence="5" id="KW-1185">Reference proteome</keyword>
<keyword evidence="1" id="KW-0472">Membrane</keyword>
<feature type="chain" id="PRO_5046662459" evidence="2">
    <location>
        <begin position="27"/>
        <end position="106"/>
    </location>
</feature>
<keyword evidence="1" id="KW-1133">Transmembrane helix</keyword>
<dbReference type="EMBL" id="JALKCG010000004">
    <property type="protein sequence ID" value="MCK0208783.1"/>
    <property type="molecule type" value="Genomic_DNA"/>
</dbReference>
<evidence type="ECO:0000256" key="1">
    <source>
        <dbReference type="SAM" id="Phobius"/>
    </source>
</evidence>
<accession>A0ABT0DNC9</accession>
<evidence type="ECO:0000313" key="5">
    <source>
        <dbReference type="Proteomes" id="UP001202867"/>
    </source>
</evidence>
<comment type="caution">
    <text evidence="4">The sequence shown here is derived from an EMBL/GenBank/DDBJ whole genome shotgun (WGS) entry which is preliminary data.</text>
</comment>
<feature type="domain" description="Glycine zipper" evidence="3">
    <location>
        <begin position="32"/>
        <end position="75"/>
    </location>
</feature>
<evidence type="ECO:0000259" key="3">
    <source>
        <dbReference type="Pfam" id="PF13488"/>
    </source>
</evidence>
<protein>
    <submittedName>
        <fullName evidence="4">Glycine zipper domain-containing protein</fullName>
    </submittedName>
</protein>
<keyword evidence="2" id="KW-0732">Signal</keyword>
<dbReference type="InterPro" id="IPR039567">
    <property type="entry name" value="Gly-zipper"/>
</dbReference>
<feature type="transmembrane region" description="Helical" evidence="1">
    <location>
        <begin position="42"/>
        <end position="68"/>
    </location>
</feature>
<dbReference type="RefSeq" id="WP_247201054.1">
    <property type="nucleotide sequence ID" value="NZ_JALKCG010000004.1"/>
</dbReference>
<proteinExistence type="predicted"/>
<dbReference type="Proteomes" id="UP001202867">
    <property type="component" value="Unassembled WGS sequence"/>
</dbReference>
<dbReference type="Pfam" id="PF13488">
    <property type="entry name" value="Gly-zipper_Omp"/>
    <property type="match status" value="1"/>
</dbReference>
<reference evidence="5" key="1">
    <citation type="submission" date="2023-07" db="EMBL/GenBank/DDBJ databases">
        <title>Ancylobacter moscoviensis sp. nov., facultatively methylotrophic bacteria from activated sludge and the reclassification of Starkeya novella (Starkey 1934) Kelly et al. 2000 as Ancylobacter novellus comb. nov., Starkeya koreensis Im et al. 2006 as Ancylobacter koreensis comb.nov., Angulomicrobium tetraedrale Vasil'eva et al. 1986 as Ancylobacter tetraedralis comb. nov., Angulomicrobium amanitiforme Fritz et al. 2004 as Ancylobacter amanitiformis comb. nov. and Methylorhabdus multivorans Doronina et al. 1996 as Ancylobacter multivorans comb. nov. and emended description of the genus Ancylobacter.</title>
        <authorList>
            <person name="Doronina N."/>
            <person name="Chemodurova A."/>
            <person name="Grouzdev D."/>
            <person name="Koziaeva V."/>
            <person name="Shi W."/>
            <person name="Wu L."/>
            <person name="Kaparullina E."/>
        </authorList>
    </citation>
    <scope>NUCLEOTIDE SEQUENCE [LARGE SCALE GENOMIC DNA]</scope>
    <source>
        <strain evidence="5">Jip08</strain>
    </source>
</reference>
<organism evidence="4 5">
    <name type="scientific">Ancylobacter koreensis</name>
    <dbReference type="NCBI Taxonomy" id="266121"/>
    <lineage>
        <taxon>Bacteria</taxon>
        <taxon>Pseudomonadati</taxon>
        <taxon>Pseudomonadota</taxon>
        <taxon>Alphaproteobacteria</taxon>
        <taxon>Hyphomicrobiales</taxon>
        <taxon>Xanthobacteraceae</taxon>
        <taxon>Ancylobacter</taxon>
    </lineage>
</organism>